<gene>
    <name evidence="1" type="ORF">METZ01_LOCUS26205</name>
</gene>
<organism evidence="1">
    <name type="scientific">marine metagenome</name>
    <dbReference type="NCBI Taxonomy" id="408172"/>
    <lineage>
        <taxon>unclassified sequences</taxon>
        <taxon>metagenomes</taxon>
        <taxon>ecological metagenomes</taxon>
    </lineage>
</organism>
<reference evidence="1" key="1">
    <citation type="submission" date="2018-05" db="EMBL/GenBank/DDBJ databases">
        <authorList>
            <person name="Lanie J.A."/>
            <person name="Ng W.-L."/>
            <person name="Kazmierczak K.M."/>
            <person name="Andrzejewski T.M."/>
            <person name="Davidsen T.M."/>
            <person name="Wayne K.J."/>
            <person name="Tettelin H."/>
            <person name="Glass J.I."/>
            <person name="Rusch D."/>
            <person name="Podicherti R."/>
            <person name="Tsui H.-C.T."/>
            <person name="Winkler M.E."/>
        </authorList>
    </citation>
    <scope>NUCLEOTIDE SEQUENCE</scope>
</reference>
<name>A0A381Q1Z9_9ZZZZ</name>
<dbReference type="AlphaFoldDB" id="A0A381Q1Z9"/>
<protein>
    <submittedName>
        <fullName evidence="1">Uncharacterized protein</fullName>
    </submittedName>
</protein>
<accession>A0A381Q1Z9</accession>
<dbReference type="EMBL" id="UINC01001176">
    <property type="protein sequence ID" value="SUZ73351.1"/>
    <property type="molecule type" value="Genomic_DNA"/>
</dbReference>
<proteinExistence type="predicted"/>
<sequence>MLKVVLMLYYFDDLVLNCIDFSLRFFSKRNL</sequence>
<evidence type="ECO:0000313" key="1">
    <source>
        <dbReference type="EMBL" id="SUZ73351.1"/>
    </source>
</evidence>